<organism evidence="2 3">
    <name type="scientific">Corallococcus coralloides</name>
    <name type="common">Myxococcus coralloides</name>
    <dbReference type="NCBI Taxonomy" id="184914"/>
    <lineage>
        <taxon>Bacteria</taxon>
        <taxon>Pseudomonadati</taxon>
        <taxon>Myxococcota</taxon>
        <taxon>Myxococcia</taxon>
        <taxon>Myxococcales</taxon>
        <taxon>Cystobacterineae</taxon>
        <taxon>Myxococcaceae</taxon>
        <taxon>Corallococcus</taxon>
    </lineage>
</organism>
<gene>
    <name evidence="2" type="ORF">EJ065_6872</name>
</gene>
<dbReference type="Proteomes" id="UP000288758">
    <property type="component" value="Chromosome"/>
</dbReference>
<proteinExistence type="predicted"/>
<sequence length="560" mass="62905">MKCRICGSEATHEAPSSIFPKLVLGYCDAHMPTTQVKPLGPESFLDGSAPSEQWGALEGGNLPPDWHVEDRLYPGYTVLVMGAEGMVTSVASEKAQGAKVFVLPLNLAALGWNRDPVLRTLSGPSLYRARKKLPLMGARARLKANARSQNEPLAEDEMLDGIRAFGEVPSARLAKMGGFGFHDIPVAGGNVIAARDAKGLLRFVVGELGLYGVWHAETFGRELAVQGTNMDLEQLNKRASRAGYDPEQYLLWKNAKKRIRQTLLGEEAEVEDHASKTKRVLFVPQWAYHIDMQMLYLGSGRFALHSFAKQIELVDGFSEEELPGRGEMLKDITTLQEKYGAVNARTKALLEKHGFQVVEVVGAFPLRVKNAHLDRQYKLHTTHYFCFVNGISLADPDRVLVIHDVKGKNKLVARAFEWFEKALDGVGVTPVPMYFFGANSYMLRQEGGFRCRSTTFPKEWLKALESIALDDERIEREREEEKRKREKEEALAEEREKSRVSENAIQRLKEAGVYYPEVYVSSVIFLASEDRLEDFIVKLRTMENSSASEKNRALSYMLED</sequence>
<evidence type="ECO:0000313" key="3">
    <source>
        <dbReference type="Proteomes" id="UP000288758"/>
    </source>
</evidence>
<dbReference type="AlphaFoldDB" id="A0A410S2F8"/>
<dbReference type="RefSeq" id="WP_128799572.1">
    <property type="nucleotide sequence ID" value="NZ_CP034669.1"/>
</dbReference>
<evidence type="ECO:0000313" key="2">
    <source>
        <dbReference type="EMBL" id="QAT88397.1"/>
    </source>
</evidence>
<dbReference type="EMBL" id="CP034669">
    <property type="protein sequence ID" value="QAT88397.1"/>
    <property type="molecule type" value="Genomic_DNA"/>
</dbReference>
<protein>
    <submittedName>
        <fullName evidence="2">Uncharacterized protein</fullName>
    </submittedName>
</protein>
<evidence type="ECO:0000256" key="1">
    <source>
        <dbReference type="SAM" id="MobiDB-lite"/>
    </source>
</evidence>
<accession>A0A410S2F8</accession>
<reference evidence="2 3" key="1">
    <citation type="submission" date="2018-12" db="EMBL/GenBank/DDBJ databases">
        <title>Complete Genome Sequence of the Corallopyronin A producing Myxobacterium Corallococcus coralloides B035.</title>
        <authorList>
            <person name="Bouhired S.M."/>
            <person name="Rupp O."/>
            <person name="Blom J."/>
            <person name="Schaeberle T.F."/>
            <person name="Kehraus S."/>
            <person name="Schiefer A."/>
            <person name="Pfarr K."/>
            <person name="Goesmann A."/>
            <person name="Hoerauf A."/>
            <person name="Koenig G.M."/>
        </authorList>
    </citation>
    <scope>NUCLEOTIDE SEQUENCE [LARGE SCALE GENOMIC DNA]</scope>
    <source>
        <strain evidence="2 3">B035</strain>
    </source>
</reference>
<feature type="region of interest" description="Disordered" evidence="1">
    <location>
        <begin position="475"/>
        <end position="496"/>
    </location>
</feature>
<name>A0A410S2F8_CORCK</name>
<dbReference type="SUPFAM" id="SSF55909">
    <property type="entry name" value="Pentein"/>
    <property type="match status" value="1"/>
</dbReference>